<dbReference type="PROSITE" id="PS51892">
    <property type="entry name" value="SUBTILASE"/>
    <property type="match status" value="1"/>
</dbReference>
<accession>A0A9W8B122</accession>
<dbReference type="GO" id="GO:0004252">
    <property type="term" value="F:serine-type endopeptidase activity"/>
    <property type="evidence" value="ECO:0007669"/>
    <property type="project" value="InterPro"/>
</dbReference>
<protein>
    <recommendedName>
        <fullName evidence="2">Peptidase S8/S53 domain-containing protein</fullName>
    </recommendedName>
</protein>
<dbReference type="InterPro" id="IPR036852">
    <property type="entry name" value="Peptidase_S8/S53_dom_sf"/>
</dbReference>
<evidence type="ECO:0000313" key="4">
    <source>
        <dbReference type="Proteomes" id="UP001151582"/>
    </source>
</evidence>
<dbReference type="Gene3D" id="3.40.50.200">
    <property type="entry name" value="Peptidase S8/S53 domain"/>
    <property type="match status" value="1"/>
</dbReference>
<evidence type="ECO:0000256" key="1">
    <source>
        <dbReference type="PROSITE-ProRule" id="PRU01240"/>
    </source>
</evidence>
<dbReference type="Gene3D" id="3.50.30.30">
    <property type="match status" value="1"/>
</dbReference>
<dbReference type="GO" id="GO:0006508">
    <property type="term" value="P:proteolysis"/>
    <property type="evidence" value="ECO:0007669"/>
    <property type="project" value="InterPro"/>
</dbReference>
<reference evidence="3" key="1">
    <citation type="submission" date="2022-07" db="EMBL/GenBank/DDBJ databases">
        <title>Phylogenomic reconstructions and comparative analyses of Kickxellomycotina fungi.</title>
        <authorList>
            <person name="Reynolds N.K."/>
            <person name="Stajich J.E."/>
            <person name="Barry K."/>
            <person name="Grigoriev I.V."/>
            <person name="Crous P."/>
            <person name="Smith M.E."/>
        </authorList>
    </citation>
    <scope>NUCLEOTIDE SEQUENCE</scope>
    <source>
        <strain evidence="3">RSA 567</strain>
    </source>
</reference>
<feature type="domain" description="Peptidase S8/S53" evidence="2">
    <location>
        <begin position="52"/>
        <end position="118"/>
    </location>
</feature>
<evidence type="ECO:0000313" key="3">
    <source>
        <dbReference type="EMBL" id="KAJ1976362.1"/>
    </source>
</evidence>
<keyword evidence="4" id="KW-1185">Reference proteome</keyword>
<gene>
    <name evidence="3" type="ORF">H4R34_004001</name>
</gene>
<dbReference type="EMBL" id="JANBQB010000438">
    <property type="protein sequence ID" value="KAJ1976362.1"/>
    <property type="molecule type" value="Genomic_DNA"/>
</dbReference>
<dbReference type="Pfam" id="PF00082">
    <property type="entry name" value="Peptidase_S8"/>
    <property type="match status" value="1"/>
</dbReference>
<comment type="caution">
    <text evidence="1">Lacks conserved residue(s) required for the propagation of feature annotation.</text>
</comment>
<sequence length="433" mass="47560">MYGTFAPFIFEDPNHIPIVLVSLADGQTLMDQAKQATTLVSATAEPAIFKEPNPYTISPYSSWGPELALENKPDLLAPGTNLYVPVSLDHGSYGIVTGTSFATAYMTGCVTLVAETSPVTYLNLMNTHSDGAQLQAGSNGLAVPAFVQGAGMVQSNMLSRDGQKFNQRLPLFMGTEMLQQGVAGPTATLSNVLAKQLRHVPSFSVTPYDTQGTLLRQPRVSNVTAKLTFSFTKSVAGTQISVDIQHFNHAEMWVYSGYIELLDRPNGRVVDRLSYVGLAASRKLIPLLPPAGSPSSPCLTRGRNQSCLTLESGSTPNYTMTGEDIPSIRYRLQYGSVALYFTVITTVNGKTTEYLINNGDPRAVVRNNFATMYYTALWDGYIFPTYSDRNAIKAPAGTYQFRLRVCKHMYTCYPSHPDYIFHIWKSTPFMIAR</sequence>
<proteinExistence type="inferred from homology"/>
<dbReference type="SUPFAM" id="SSF52743">
    <property type="entry name" value="Subtilisin-like"/>
    <property type="match status" value="1"/>
</dbReference>
<comment type="similarity">
    <text evidence="1">Belongs to the peptidase S8 family.</text>
</comment>
<organism evidence="3 4">
    <name type="scientific">Dimargaris verticillata</name>
    <dbReference type="NCBI Taxonomy" id="2761393"/>
    <lineage>
        <taxon>Eukaryota</taxon>
        <taxon>Fungi</taxon>
        <taxon>Fungi incertae sedis</taxon>
        <taxon>Zoopagomycota</taxon>
        <taxon>Kickxellomycotina</taxon>
        <taxon>Dimargaritomycetes</taxon>
        <taxon>Dimargaritales</taxon>
        <taxon>Dimargaritaceae</taxon>
        <taxon>Dimargaris</taxon>
    </lineage>
</organism>
<dbReference type="Proteomes" id="UP001151582">
    <property type="component" value="Unassembled WGS sequence"/>
</dbReference>
<dbReference type="OrthoDB" id="206201at2759"/>
<name>A0A9W8B122_9FUNG</name>
<dbReference type="InterPro" id="IPR000209">
    <property type="entry name" value="Peptidase_S8/S53_dom"/>
</dbReference>
<evidence type="ECO:0000259" key="2">
    <source>
        <dbReference type="Pfam" id="PF00082"/>
    </source>
</evidence>
<comment type="caution">
    <text evidence="3">The sequence shown here is derived from an EMBL/GenBank/DDBJ whole genome shotgun (WGS) entry which is preliminary data.</text>
</comment>
<dbReference type="AlphaFoldDB" id="A0A9W8B122"/>